<organism evidence="2 3">
    <name type="scientific">Amanita muscaria (strain Koide BX008)</name>
    <dbReference type="NCBI Taxonomy" id="946122"/>
    <lineage>
        <taxon>Eukaryota</taxon>
        <taxon>Fungi</taxon>
        <taxon>Dikarya</taxon>
        <taxon>Basidiomycota</taxon>
        <taxon>Agaricomycotina</taxon>
        <taxon>Agaricomycetes</taxon>
        <taxon>Agaricomycetidae</taxon>
        <taxon>Agaricales</taxon>
        <taxon>Pluteineae</taxon>
        <taxon>Amanitaceae</taxon>
        <taxon>Amanita</taxon>
    </lineage>
</organism>
<dbReference type="Proteomes" id="UP000054549">
    <property type="component" value="Unassembled WGS sequence"/>
</dbReference>
<sequence length="60" mass="6380">MSMLVSRTSGGGKKKNTESVKAQKATSTAREAPILVRIVQYQGSNCLLDANDPTTTVVAR</sequence>
<evidence type="ECO:0000313" key="2">
    <source>
        <dbReference type="EMBL" id="KIL57091.1"/>
    </source>
</evidence>
<protein>
    <submittedName>
        <fullName evidence="2">Uncharacterized protein</fullName>
    </submittedName>
</protein>
<proteinExistence type="predicted"/>
<evidence type="ECO:0000313" key="3">
    <source>
        <dbReference type="Proteomes" id="UP000054549"/>
    </source>
</evidence>
<reference evidence="2 3" key="1">
    <citation type="submission" date="2014-04" db="EMBL/GenBank/DDBJ databases">
        <title>Evolutionary Origins and Diversification of the Mycorrhizal Mutualists.</title>
        <authorList>
            <consortium name="DOE Joint Genome Institute"/>
            <consortium name="Mycorrhizal Genomics Consortium"/>
            <person name="Kohler A."/>
            <person name="Kuo A."/>
            <person name="Nagy L.G."/>
            <person name="Floudas D."/>
            <person name="Copeland A."/>
            <person name="Barry K.W."/>
            <person name="Cichocki N."/>
            <person name="Veneault-Fourrey C."/>
            <person name="LaButti K."/>
            <person name="Lindquist E.A."/>
            <person name="Lipzen A."/>
            <person name="Lundell T."/>
            <person name="Morin E."/>
            <person name="Murat C."/>
            <person name="Riley R."/>
            <person name="Ohm R."/>
            <person name="Sun H."/>
            <person name="Tunlid A."/>
            <person name="Henrissat B."/>
            <person name="Grigoriev I.V."/>
            <person name="Hibbett D.S."/>
            <person name="Martin F."/>
        </authorList>
    </citation>
    <scope>NUCLEOTIDE SEQUENCE [LARGE SCALE GENOMIC DNA]</scope>
    <source>
        <strain evidence="2 3">Koide BX008</strain>
    </source>
</reference>
<dbReference type="OrthoDB" id="3265734at2759"/>
<dbReference type="InParanoid" id="A0A0C2WK83"/>
<dbReference type="HOGENOM" id="CLU_2941234_0_0_1"/>
<name>A0A0C2WK83_AMAMK</name>
<gene>
    <name evidence="2" type="ORF">M378DRAFT_172149</name>
</gene>
<evidence type="ECO:0000256" key="1">
    <source>
        <dbReference type="SAM" id="MobiDB-lite"/>
    </source>
</evidence>
<keyword evidence="3" id="KW-1185">Reference proteome</keyword>
<feature type="region of interest" description="Disordered" evidence="1">
    <location>
        <begin position="1"/>
        <end position="26"/>
    </location>
</feature>
<accession>A0A0C2WK83</accession>
<dbReference type="AlphaFoldDB" id="A0A0C2WK83"/>
<dbReference type="EMBL" id="KN818383">
    <property type="protein sequence ID" value="KIL57091.1"/>
    <property type="molecule type" value="Genomic_DNA"/>
</dbReference>